<dbReference type="EnsemblMetazoa" id="ASIC008877-RA">
    <property type="protein sequence ID" value="ASIC008877-PA"/>
    <property type="gene ID" value="ASIC008877"/>
</dbReference>
<dbReference type="VEuPathDB" id="VectorBase:ASIS006722"/>
<keyword evidence="9" id="KW-1185">Reference proteome</keyword>
<dbReference type="GO" id="GO:0016298">
    <property type="term" value="F:lipase activity"/>
    <property type="evidence" value="ECO:0007669"/>
    <property type="project" value="InterPro"/>
</dbReference>
<proteinExistence type="inferred from homology"/>
<dbReference type="PRINTS" id="PR00821">
    <property type="entry name" value="TAGLIPASE"/>
</dbReference>
<reference evidence="7 9" key="1">
    <citation type="journal article" date="2014" name="BMC Genomics">
        <title>Genome sequence of Anopheles sinensis provides insight into genetics basis of mosquito competence for malaria parasites.</title>
        <authorList>
            <person name="Zhou D."/>
            <person name="Zhang D."/>
            <person name="Ding G."/>
            <person name="Shi L."/>
            <person name="Hou Q."/>
            <person name="Ye Y."/>
            <person name="Xu Y."/>
            <person name="Zhou H."/>
            <person name="Xiong C."/>
            <person name="Li S."/>
            <person name="Yu J."/>
            <person name="Hong S."/>
            <person name="Yu X."/>
            <person name="Zou P."/>
            <person name="Chen C."/>
            <person name="Chang X."/>
            <person name="Wang W."/>
            <person name="Lv Y."/>
            <person name="Sun Y."/>
            <person name="Ma L."/>
            <person name="Shen B."/>
            <person name="Zhu C."/>
        </authorList>
    </citation>
    <scope>NUCLEOTIDE SEQUENCE [LARGE SCALE GENOMIC DNA]</scope>
</reference>
<comment type="subcellular location">
    <subcellularLocation>
        <location evidence="1">Secreted</location>
    </subcellularLocation>
</comment>
<sequence>MDRSRKCCLIFVLCWSNCFTSGSLLKSVEHLSEAEWARIFDANAQIPLRTDGFEELVPGQNIRLYCTKPGVSHFQQVSLEDVSGVESMIDLSRPLVIATHGWTQTTNLTIYQHMAAGFRQFVPDINCCLLDWQPYAAFTYEIAARRSVPLVGEQLSKFLLLLRKRGYALPNVSLVGFSMGGQIVGLAGKACAGRIGAIFALDPAGPLFTHPFDLALGLSLGPRTSCRTEAFTHKRIVHQ</sequence>
<evidence type="ECO:0000313" key="9">
    <source>
        <dbReference type="Proteomes" id="UP000030765"/>
    </source>
</evidence>
<dbReference type="OrthoDB" id="7784780at2759"/>
<evidence type="ECO:0000256" key="4">
    <source>
        <dbReference type="RuleBase" id="RU004262"/>
    </source>
</evidence>
<dbReference type="Proteomes" id="UP000030765">
    <property type="component" value="Unassembled WGS sequence"/>
</dbReference>
<dbReference type="InterPro" id="IPR029058">
    <property type="entry name" value="AB_hydrolase_fold"/>
</dbReference>
<evidence type="ECO:0000256" key="5">
    <source>
        <dbReference type="SAM" id="SignalP"/>
    </source>
</evidence>
<evidence type="ECO:0000313" key="7">
    <source>
        <dbReference type="EMBL" id="KFB41284.1"/>
    </source>
</evidence>
<feature type="domain" description="Lipase" evidence="6">
    <location>
        <begin position="72"/>
        <end position="210"/>
    </location>
</feature>
<dbReference type="PANTHER" id="PTHR11610:SF169">
    <property type="entry name" value="GH15759P-RELATED"/>
    <property type="match status" value="1"/>
</dbReference>
<dbReference type="GO" id="GO:0005615">
    <property type="term" value="C:extracellular space"/>
    <property type="evidence" value="ECO:0007669"/>
    <property type="project" value="TreeGrafter"/>
</dbReference>
<protein>
    <submittedName>
        <fullName evidence="8">Lipase domain-containing protein</fullName>
    </submittedName>
</protein>
<dbReference type="Pfam" id="PF00151">
    <property type="entry name" value="Lipase"/>
    <property type="match status" value="1"/>
</dbReference>
<feature type="signal peptide" evidence="5">
    <location>
        <begin position="1"/>
        <end position="22"/>
    </location>
</feature>
<evidence type="ECO:0000256" key="2">
    <source>
        <dbReference type="ARBA" id="ARBA00010701"/>
    </source>
</evidence>
<comment type="similarity">
    <text evidence="2 4">Belongs to the AB hydrolase superfamily. Lipase family.</text>
</comment>
<dbReference type="VEuPathDB" id="VectorBase:ASIC008877"/>
<dbReference type="InterPro" id="IPR000734">
    <property type="entry name" value="TAG_lipase"/>
</dbReference>
<reference evidence="8" key="2">
    <citation type="submission" date="2020-05" db="UniProtKB">
        <authorList>
            <consortium name="EnsemblMetazoa"/>
        </authorList>
    </citation>
    <scope>IDENTIFICATION</scope>
</reference>
<dbReference type="STRING" id="74873.A0A084VTJ0"/>
<dbReference type="AlphaFoldDB" id="A0A084VTJ0"/>
<dbReference type="InterPro" id="IPR013818">
    <property type="entry name" value="Lipase"/>
</dbReference>
<evidence type="ECO:0000259" key="6">
    <source>
        <dbReference type="Pfam" id="PF00151"/>
    </source>
</evidence>
<dbReference type="Gene3D" id="3.40.50.1820">
    <property type="entry name" value="alpha/beta hydrolase"/>
    <property type="match status" value="1"/>
</dbReference>
<organism evidence="7">
    <name type="scientific">Anopheles sinensis</name>
    <name type="common">Mosquito</name>
    <dbReference type="NCBI Taxonomy" id="74873"/>
    <lineage>
        <taxon>Eukaryota</taxon>
        <taxon>Metazoa</taxon>
        <taxon>Ecdysozoa</taxon>
        <taxon>Arthropoda</taxon>
        <taxon>Hexapoda</taxon>
        <taxon>Insecta</taxon>
        <taxon>Pterygota</taxon>
        <taxon>Neoptera</taxon>
        <taxon>Endopterygota</taxon>
        <taxon>Diptera</taxon>
        <taxon>Nematocera</taxon>
        <taxon>Culicoidea</taxon>
        <taxon>Culicidae</taxon>
        <taxon>Anophelinae</taxon>
        <taxon>Anopheles</taxon>
    </lineage>
</organism>
<dbReference type="SUPFAM" id="SSF53474">
    <property type="entry name" value="alpha/beta-Hydrolases"/>
    <property type="match status" value="1"/>
</dbReference>
<evidence type="ECO:0000256" key="1">
    <source>
        <dbReference type="ARBA" id="ARBA00004613"/>
    </source>
</evidence>
<accession>A0A084VTJ0</accession>
<evidence type="ECO:0000256" key="3">
    <source>
        <dbReference type="ARBA" id="ARBA00022525"/>
    </source>
</evidence>
<gene>
    <name evidence="7" type="ORF">ZHAS_00008877</name>
</gene>
<feature type="chain" id="PRO_5001784018" evidence="5">
    <location>
        <begin position="23"/>
        <end position="239"/>
    </location>
</feature>
<evidence type="ECO:0000313" key="8">
    <source>
        <dbReference type="EnsemblMetazoa" id="ASIC008877-PA"/>
    </source>
</evidence>
<dbReference type="EMBL" id="KE525079">
    <property type="protein sequence ID" value="KFB41284.1"/>
    <property type="molecule type" value="Genomic_DNA"/>
</dbReference>
<keyword evidence="5" id="KW-0732">Signal</keyword>
<dbReference type="GO" id="GO:0017171">
    <property type="term" value="F:serine hydrolase activity"/>
    <property type="evidence" value="ECO:0007669"/>
    <property type="project" value="TreeGrafter"/>
</dbReference>
<dbReference type="EMBL" id="ATLV01016357">
    <property type="status" value="NOT_ANNOTATED_CDS"/>
    <property type="molecule type" value="Genomic_DNA"/>
</dbReference>
<name>A0A084VTJ0_ANOSI</name>
<dbReference type="GO" id="GO:0016042">
    <property type="term" value="P:lipid catabolic process"/>
    <property type="evidence" value="ECO:0007669"/>
    <property type="project" value="TreeGrafter"/>
</dbReference>
<keyword evidence="3" id="KW-0964">Secreted</keyword>
<dbReference type="PANTHER" id="PTHR11610">
    <property type="entry name" value="LIPASE"/>
    <property type="match status" value="1"/>
</dbReference>